<feature type="non-terminal residue" evidence="3">
    <location>
        <position position="1"/>
    </location>
</feature>
<gene>
    <name evidence="3" type="ORF">Gasu_61950</name>
</gene>
<keyword evidence="4" id="KW-1185">Reference proteome</keyword>
<dbReference type="SUPFAM" id="SSF48371">
    <property type="entry name" value="ARM repeat"/>
    <property type="match status" value="2"/>
</dbReference>
<organism evidence="3 4">
    <name type="scientific">Galdieria sulphuraria</name>
    <name type="common">Red alga</name>
    <dbReference type="NCBI Taxonomy" id="130081"/>
    <lineage>
        <taxon>Eukaryota</taxon>
        <taxon>Rhodophyta</taxon>
        <taxon>Bangiophyceae</taxon>
        <taxon>Galdieriales</taxon>
        <taxon>Galdieriaceae</taxon>
        <taxon>Galdieria</taxon>
    </lineage>
</organism>
<feature type="domain" description="Mon2 C-terminal" evidence="1">
    <location>
        <begin position="786"/>
        <end position="964"/>
    </location>
</feature>
<dbReference type="InterPro" id="IPR032629">
    <property type="entry name" value="DCB_dom"/>
</dbReference>
<evidence type="ECO:0000259" key="1">
    <source>
        <dbReference type="Pfam" id="PF16206"/>
    </source>
</evidence>
<dbReference type="OrthoDB" id="5346at2759"/>
<dbReference type="STRING" id="130081.M2WQT4"/>
<dbReference type="RefSeq" id="XP_005702675.1">
    <property type="nucleotide sequence ID" value="XM_005702618.1"/>
</dbReference>
<name>M2WQT4_GALSU</name>
<dbReference type="OMA" id="WATVIRI"/>
<dbReference type="Pfam" id="PF16206">
    <property type="entry name" value="Mon2_C"/>
    <property type="match status" value="1"/>
</dbReference>
<dbReference type="AlphaFoldDB" id="M2WQT4"/>
<reference evidence="4" key="1">
    <citation type="journal article" date="2013" name="Science">
        <title>Gene transfer from bacteria and archaea facilitated evolution of an extremophilic eukaryote.</title>
        <authorList>
            <person name="Schonknecht G."/>
            <person name="Chen W.H."/>
            <person name="Ternes C.M."/>
            <person name="Barbier G.G."/>
            <person name="Shrestha R.P."/>
            <person name="Stanke M."/>
            <person name="Brautigam A."/>
            <person name="Baker B.J."/>
            <person name="Banfield J.F."/>
            <person name="Garavito R.M."/>
            <person name="Carr K."/>
            <person name="Wilkerson C."/>
            <person name="Rensing S.A."/>
            <person name="Gagneul D."/>
            <person name="Dickenson N.E."/>
            <person name="Oesterhelt C."/>
            <person name="Lercher M.J."/>
            <person name="Weber A.P."/>
        </authorList>
    </citation>
    <scope>NUCLEOTIDE SEQUENCE [LARGE SCALE GENOMIC DNA]</scope>
    <source>
        <strain evidence="4">074W</strain>
    </source>
</reference>
<dbReference type="InterPro" id="IPR032817">
    <property type="entry name" value="Mon2_C"/>
</dbReference>
<dbReference type="Gramene" id="EME26155">
    <property type="protein sequence ID" value="EME26155"/>
    <property type="gene ID" value="Gasu_61950"/>
</dbReference>
<proteinExistence type="predicted"/>
<evidence type="ECO:0000259" key="2">
    <source>
        <dbReference type="Pfam" id="PF16213"/>
    </source>
</evidence>
<dbReference type="Pfam" id="PF16213">
    <property type="entry name" value="DCB"/>
    <property type="match status" value="1"/>
</dbReference>
<dbReference type="InterPro" id="IPR016024">
    <property type="entry name" value="ARM-type_fold"/>
</dbReference>
<dbReference type="eggNOG" id="KOG1848">
    <property type="taxonomic scope" value="Eukaryota"/>
</dbReference>
<accession>M2WQT4</accession>
<dbReference type="GeneID" id="17085144"/>
<evidence type="ECO:0000313" key="3">
    <source>
        <dbReference type="EMBL" id="EME26155.1"/>
    </source>
</evidence>
<dbReference type="EMBL" id="KB454592">
    <property type="protein sequence ID" value="EME26155.1"/>
    <property type="molecule type" value="Genomic_DNA"/>
</dbReference>
<evidence type="ECO:0000313" key="4">
    <source>
        <dbReference type="Proteomes" id="UP000030680"/>
    </source>
</evidence>
<dbReference type="Proteomes" id="UP000030680">
    <property type="component" value="Unassembled WGS sequence"/>
</dbReference>
<feature type="domain" description="Mon2/Sec7/BIG1-like dimerisation and cyclophilin-binding" evidence="2">
    <location>
        <begin position="6"/>
        <end position="177"/>
    </location>
</feature>
<dbReference type="KEGG" id="gsl:Gasu_61950"/>
<sequence length="1229" mass="143201">MLTLGLWSSLEKELQALLKETKAKQSKFRQVVEECIQNVHRVEQLEEDLVLQSVVFVLITGLESKESKVVTSSLSSVEFLLSHGTFDDTYGDQLLNFLETQLASQIESKHKLKSLQVLILFCSYCVKQKYPDCDYLFRGLSILLKCLRDELLQPEWKAATEAGFRQIVSEAFEVVRSQDSNTSLNELTPSMTSAYLLFQDLCRMVSKSTVSNNRLAGHPPRRSLVYQILMDCIRSPAFIENIVFKQLLLEVFPQVLSVENLTEIGTDDLSSFLMLFVDYLQLYIKILPEQCVGTFHELFPSMFSFSCPEEKINVFLGGMFDLFQVSDDQSIFLVSYISSSSNILDAEVWRTSCLTIFKDLFSFFTRLVPKIPQNVFSSNDSRIDAQVEVVRILPNVIDTKYQRAFLILKIIQRTLESFSIAKNECRNTFNVWETIVRTILPMIQEILRYYSRHHQSSLLHFCYIETWRCIIESLKNMQMYAELNELLKYICGVLREDLLPLKVDHWNTYPVLVRKHISSLLPLIMDVVKCFVFLKNSDENNSSLSDFFSLVFLLDFLSSQDNVEGTYFLFIAVRILVYVLFSLDSRKLSSDLNDFFGELLRNSSAQQTRLIVSQCFHEIYRECTTYTELSLKKKPRMDQIFLQRLLWLGECLERVDTSLKKFLLSTCAEFAGNLMTDNSVPDEVQITGVNIIVKVIHLMIADADIDAYFHCTDPFLLELFRSMIVLENIVVFDRVLQAITDILQSYSHILDSVHSWNTLLEMLYEIPMKEDFQLIIFRLITILSKDFISCMPYDTECLHLWSKILCRCIQSLKDLNLSLTCLGYIWNTIDSVSRHWRETEIDKSKLVYDTRQLELYYSHLASIMTEICVLTRDGRPEIRNSTLRMIIDVVKVAASKQFPGFWKQVCQTFLIPTCYFLFEDNHNEYSESSKLDTNIRIHHSRNTMEKQWDESRIIFLEGIVKLFYQFWGSFVLDEEDIIEFWSQVVQFVLRCLNNPRTELCKAGVDMMMSVFDCFCDQEAIVQDVINGQERSLEIMFWERFWKIIEQYIPRNDKYEIDEANVPSFLTLMNGLKNLLRNSRHSFVPFQAKILFDMVMYPTCSLNGLKNEELFISAIDFFREASFDNESDCWNVLFEELLNLCRHCLETRMDHFEYSTKVRLSLEAIENTFQKDSIPVKPRVLYIGAFVELLLPCIEQYSFEDLSKSALALDSLKALVVVVKSCVLKDFSFK</sequence>
<protein>
    <submittedName>
        <fullName evidence="3">Uncharacterized protein</fullName>
    </submittedName>
</protein>